<feature type="domain" description="RDRP core" evidence="2">
    <location>
        <begin position="25"/>
        <end position="115"/>
    </location>
</feature>
<dbReference type="OrthoDB" id="6513042at2759"/>
<dbReference type="EC" id="2.7.7.48" evidence="1"/>
<keyword evidence="4" id="KW-1185">Reference proteome</keyword>
<proteinExistence type="inferred from homology"/>
<keyword evidence="1" id="KW-0694">RNA-binding</keyword>
<evidence type="ECO:0000313" key="4">
    <source>
        <dbReference type="Proteomes" id="UP000796880"/>
    </source>
</evidence>
<dbReference type="GO" id="GO:0030422">
    <property type="term" value="P:siRNA processing"/>
    <property type="evidence" value="ECO:0007669"/>
    <property type="project" value="TreeGrafter"/>
</dbReference>
<dbReference type="PANTHER" id="PTHR23079">
    <property type="entry name" value="RNA-DEPENDENT RNA POLYMERASE"/>
    <property type="match status" value="1"/>
</dbReference>
<dbReference type="PANTHER" id="PTHR23079:SF55">
    <property type="entry name" value="RNA-DIRECTED RNA POLYMERASE"/>
    <property type="match status" value="1"/>
</dbReference>
<comment type="catalytic activity">
    <reaction evidence="1">
        <text>RNA(n) + a ribonucleoside 5'-triphosphate = RNA(n+1) + diphosphate</text>
        <dbReference type="Rhea" id="RHEA:21248"/>
        <dbReference type="Rhea" id="RHEA-COMP:14527"/>
        <dbReference type="Rhea" id="RHEA-COMP:17342"/>
        <dbReference type="ChEBI" id="CHEBI:33019"/>
        <dbReference type="ChEBI" id="CHEBI:61557"/>
        <dbReference type="ChEBI" id="CHEBI:140395"/>
        <dbReference type="EC" id="2.7.7.48"/>
    </reaction>
</comment>
<gene>
    <name evidence="3" type="ORF">FNV43_RR00651</name>
</gene>
<organism evidence="3 4">
    <name type="scientific">Rhamnella rubrinervis</name>
    <dbReference type="NCBI Taxonomy" id="2594499"/>
    <lineage>
        <taxon>Eukaryota</taxon>
        <taxon>Viridiplantae</taxon>
        <taxon>Streptophyta</taxon>
        <taxon>Embryophyta</taxon>
        <taxon>Tracheophyta</taxon>
        <taxon>Spermatophyta</taxon>
        <taxon>Magnoliopsida</taxon>
        <taxon>eudicotyledons</taxon>
        <taxon>Gunneridae</taxon>
        <taxon>Pentapetalae</taxon>
        <taxon>rosids</taxon>
        <taxon>fabids</taxon>
        <taxon>Rosales</taxon>
        <taxon>Rhamnaceae</taxon>
        <taxon>rhamnoid group</taxon>
        <taxon>Rhamneae</taxon>
        <taxon>Rhamnella</taxon>
    </lineage>
</organism>
<evidence type="ECO:0000259" key="2">
    <source>
        <dbReference type="Pfam" id="PF05183"/>
    </source>
</evidence>
<comment type="similarity">
    <text evidence="1">Belongs to the RdRP family.</text>
</comment>
<dbReference type="InterPro" id="IPR007855">
    <property type="entry name" value="RDRP"/>
</dbReference>
<dbReference type="GO" id="GO:0003968">
    <property type="term" value="F:RNA-directed RNA polymerase activity"/>
    <property type="evidence" value="ECO:0007669"/>
    <property type="project" value="UniProtKB-KW"/>
</dbReference>
<evidence type="ECO:0000256" key="1">
    <source>
        <dbReference type="RuleBase" id="RU363098"/>
    </source>
</evidence>
<dbReference type="Proteomes" id="UP000796880">
    <property type="component" value="Unassembled WGS sequence"/>
</dbReference>
<comment type="caution">
    <text evidence="3">The sequence shown here is derived from an EMBL/GenBank/DDBJ whole genome shotgun (WGS) entry which is preliminary data.</text>
</comment>
<comment type="function">
    <text evidence="1">Probably involved in the RNA silencing pathway and required for the generation of small interfering RNAs (siRNAs).</text>
</comment>
<accession>A0A8K0MS81</accession>
<dbReference type="AlphaFoldDB" id="A0A8K0MS81"/>
<dbReference type="GO" id="GO:0031380">
    <property type="term" value="C:nuclear RNA-directed RNA polymerase complex"/>
    <property type="evidence" value="ECO:0007669"/>
    <property type="project" value="TreeGrafter"/>
</dbReference>
<sequence>MVKFARSLGVKILSLALKVLAVTMYTFSGKVLVYQNLGLHFGDIHLLEATFVPELSSFVGNVKYAIFFYQKGPGSRADEIAGGCFDGDIYWISKSPQLLEYFKLSEPWIPNSSMHKLEGKRPNLLLAEELEGELFKLFLETRFQPRVILLCSVFGNILHIRNHIGLAVRSEPAAKMLHLVEILMP</sequence>
<dbReference type="Pfam" id="PF05183">
    <property type="entry name" value="RdRP"/>
    <property type="match status" value="1"/>
</dbReference>
<protein>
    <recommendedName>
        <fullName evidence="1">RNA-dependent RNA polymerase</fullName>
        <ecNumber evidence="1">2.7.7.48</ecNumber>
    </recommendedName>
</protein>
<keyword evidence="1" id="KW-0548">Nucleotidyltransferase</keyword>
<dbReference type="EMBL" id="VOIH02000001">
    <property type="protein sequence ID" value="KAF3456008.1"/>
    <property type="molecule type" value="Genomic_DNA"/>
</dbReference>
<keyword evidence="1" id="KW-0696">RNA-directed RNA polymerase</keyword>
<reference evidence="3" key="1">
    <citation type="submission" date="2020-03" db="EMBL/GenBank/DDBJ databases">
        <title>A high-quality chromosome-level genome assembly of a woody plant with both climbing and erect habits, Rhamnella rubrinervis.</title>
        <authorList>
            <person name="Lu Z."/>
            <person name="Yang Y."/>
            <person name="Zhu X."/>
            <person name="Sun Y."/>
        </authorList>
    </citation>
    <scope>NUCLEOTIDE SEQUENCE</scope>
    <source>
        <strain evidence="3">BYM</strain>
        <tissue evidence="3">Leaf</tissue>
    </source>
</reference>
<dbReference type="GO" id="GO:0003723">
    <property type="term" value="F:RNA binding"/>
    <property type="evidence" value="ECO:0007669"/>
    <property type="project" value="UniProtKB-KW"/>
</dbReference>
<name>A0A8K0MS81_9ROSA</name>
<dbReference type="InterPro" id="IPR057596">
    <property type="entry name" value="RDRP_core"/>
</dbReference>
<keyword evidence="1" id="KW-0808">Transferase</keyword>
<evidence type="ECO:0000313" key="3">
    <source>
        <dbReference type="EMBL" id="KAF3456008.1"/>
    </source>
</evidence>
<keyword evidence="1" id="KW-0943">RNA-mediated gene silencing</keyword>